<organism evidence="4 5">
    <name type="scientific">Drosophila mauritiana</name>
    <name type="common">Fruit fly</name>
    <dbReference type="NCBI Taxonomy" id="7226"/>
    <lineage>
        <taxon>Eukaryota</taxon>
        <taxon>Metazoa</taxon>
        <taxon>Ecdysozoa</taxon>
        <taxon>Arthropoda</taxon>
        <taxon>Hexapoda</taxon>
        <taxon>Insecta</taxon>
        <taxon>Pterygota</taxon>
        <taxon>Neoptera</taxon>
        <taxon>Endopterygota</taxon>
        <taxon>Diptera</taxon>
        <taxon>Brachycera</taxon>
        <taxon>Muscomorpha</taxon>
        <taxon>Ephydroidea</taxon>
        <taxon>Drosophilidae</taxon>
        <taxon>Drosophila</taxon>
        <taxon>Sophophora</taxon>
    </lineage>
</organism>
<dbReference type="PANTHER" id="PTHR10380">
    <property type="entry name" value="CUTICLE PROTEIN"/>
    <property type="match status" value="1"/>
</dbReference>
<reference evidence="5" key="1">
    <citation type="submission" date="2025-08" db="UniProtKB">
        <authorList>
            <consortium name="RefSeq"/>
        </authorList>
    </citation>
    <scope>IDENTIFICATION</scope>
    <source>
        <strain evidence="5">Mau12</strain>
        <tissue evidence="5">Whole Body</tissue>
    </source>
</reference>
<feature type="compositionally biased region" description="Pro residues" evidence="2">
    <location>
        <begin position="97"/>
        <end position="106"/>
    </location>
</feature>
<dbReference type="GeneID" id="117145445"/>
<evidence type="ECO:0000313" key="5">
    <source>
        <dbReference type="RefSeq" id="XP_033166995.1"/>
    </source>
</evidence>
<dbReference type="Proteomes" id="UP000515162">
    <property type="component" value="Chromosome 3R"/>
</dbReference>
<sequence>MFRFLALTTLVALASSQHYHQDPKTAAIISEQRYLSGDGKFGAAYEQEDGINFKEETDADGTRHGSYSYLDPTGQRRTISYTAGKNGFQASGDHLPQAPPAPPQPVPTAGYQPQQQYQPQQYQAPAPQPQASFRSNDYGDDGSYDPRYNDPSFGQNQQSYQQPAAQPQYRPAPQPAYNPQPVQPQQQYQPQYQQPQPQYQQPQPQQAFYTTTTPNPHRFSPPGKLSLNRTPDGFTYSFNKV</sequence>
<feature type="signal peptide" evidence="3">
    <location>
        <begin position="1"/>
        <end position="16"/>
    </location>
</feature>
<dbReference type="CTD" id="43657"/>
<protein>
    <submittedName>
        <fullName evidence="5">DNA translocase FtsK</fullName>
    </submittedName>
</protein>
<dbReference type="RefSeq" id="XP_033166995.1">
    <property type="nucleotide sequence ID" value="XM_033311104.1"/>
</dbReference>
<dbReference type="InterPro" id="IPR000618">
    <property type="entry name" value="Insect_cuticle"/>
</dbReference>
<feature type="compositionally biased region" description="Low complexity" evidence="2">
    <location>
        <begin position="111"/>
        <end position="131"/>
    </location>
</feature>
<evidence type="ECO:0000256" key="3">
    <source>
        <dbReference type="SAM" id="SignalP"/>
    </source>
</evidence>
<feature type="compositionally biased region" description="Low complexity" evidence="2">
    <location>
        <begin position="183"/>
        <end position="207"/>
    </location>
</feature>
<dbReference type="PANTHER" id="PTHR10380:SF160">
    <property type="entry name" value="CUTICULAR PROTEIN 100A"/>
    <property type="match status" value="1"/>
</dbReference>
<feature type="compositionally biased region" description="Low complexity" evidence="2">
    <location>
        <begin position="155"/>
        <end position="169"/>
    </location>
</feature>
<accession>A0A6P8KCZ3</accession>
<dbReference type="PROSITE" id="PS51155">
    <property type="entry name" value="CHIT_BIND_RR_2"/>
    <property type="match status" value="1"/>
</dbReference>
<feature type="compositionally biased region" description="Basic and acidic residues" evidence="2">
    <location>
        <begin position="53"/>
        <end position="63"/>
    </location>
</feature>
<keyword evidence="4" id="KW-1185">Reference proteome</keyword>
<proteinExistence type="predicted"/>
<dbReference type="GO" id="GO:0008010">
    <property type="term" value="F:structural constituent of chitin-based larval cuticle"/>
    <property type="evidence" value="ECO:0007669"/>
    <property type="project" value="TreeGrafter"/>
</dbReference>
<feature type="chain" id="PRO_5028340218" evidence="3">
    <location>
        <begin position="17"/>
        <end position="241"/>
    </location>
</feature>
<dbReference type="GO" id="GO:0062129">
    <property type="term" value="C:chitin-based extracellular matrix"/>
    <property type="evidence" value="ECO:0007669"/>
    <property type="project" value="TreeGrafter"/>
</dbReference>
<feature type="region of interest" description="Disordered" evidence="2">
    <location>
        <begin position="53"/>
        <end position="241"/>
    </location>
</feature>
<feature type="compositionally biased region" description="Pro residues" evidence="2">
    <location>
        <begin position="170"/>
        <end position="182"/>
    </location>
</feature>
<keyword evidence="1" id="KW-0193">Cuticle</keyword>
<name>A0A6P8KCZ3_DROMA</name>
<evidence type="ECO:0000256" key="1">
    <source>
        <dbReference type="PROSITE-ProRule" id="PRU00497"/>
    </source>
</evidence>
<keyword evidence="3" id="KW-0732">Signal</keyword>
<dbReference type="Pfam" id="PF00379">
    <property type="entry name" value="Chitin_bind_4"/>
    <property type="match status" value="1"/>
</dbReference>
<dbReference type="AlphaFoldDB" id="A0A6P8KCZ3"/>
<evidence type="ECO:0000313" key="4">
    <source>
        <dbReference type="Proteomes" id="UP000515162"/>
    </source>
</evidence>
<dbReference type="InterPro" id="IPR050468">
    <property type="entry name" value="Cuticle_Struct_Prot"/>
</dbReference>
<gene>
    <name evidence="5" type="primary">LOC117145445</name>
</gene>
<evidence type="ECO:0000256" key="2">
    <source>
        <dbReference type="SAM" id="MobiDB-lite"/>
    </source>
</evidence>